<dbReference type="PANTHER" id="PTHR43685:SF2">
    <property type="entry name" value="GLYCOSYLTRANSFERASE 2-LIKE DOMAIN-CONTAINING PROTEIN"/>
    <property type="match status" value="1"/>
</dbReference>
<dbReference type="SUPFAM" id="SSF53448">
    <property type="entry name" value="Nucleotide-diphospho-sugar transferases"/>
    <property type="match status" value="1"/>
</dbReference>
<protein>
    <submittedName>
        <fullName evidence="3">Glycosyltransferase family 2 protein</fullName>
    </submittedName>
</protein>
<feature type="transmembrane region" description="Helical" evidence="1">
    <location>
        <begin position="288"/>
        <end position="312"/>
    </location>
</feature>
<dbReference type="InterPro" id="IPR029044">
    <property type="entry name" value="Nucleotide-diphossugar_trans"/>
</dbReference>
<comment type="caution">
    <text evidence="3">The sequence shown here is derived from an EMBL/GenBank/DDBJ whole genome shotgun (WGS) entry which is preliminary data.</text>
</comment>
<dbReference type="InterPro" id="IPR050834">
    <property type="entry name" value="Glycosyltransf_2"/>
</dbReference>
<reference evidence="3 4" key="1">
    <citation type="journal article" date="2019" name="Int. J. Syst. Evol. Microbiol.">
        <title>The Global Catalogue of Microorganisms (GCM) 10K type strain sequencing project: providing services to taxonomists for standard genome sequencing and annotation.</title>
        <authorList>
            <consortium name="The Broad Institute Genomics Platform"/>
            <consortium name="The Broad Institute Genome Sequencing Center for Infectious Disease"/>
            <person name="Wu L."/>
            <person name="Ma J."/>
        </authorList>
    </citation>
    <scope>NUCLEOTIDE SEQUENCE [LARGE SCALE GENOMIC DNA]</scope>
    <source>
        <strain evidence="3 4">NBRC 111368</strain>
    </source>
</reference>
<organism evidence="3 4">
    <name type="scientific">Halobium palmae</name>
    <dbReference type="NCBI Taxonomy" id="1776492"/>
    <lineage>
        <taxon>Archaea</taxon>
        <taxon>Methanobacteriati</taxon>
        <taxon>Methanobacteriota</taxon>
        <taxon>Stenosarchaea group</taxon>
        <taxon>Halobacteria</taxon>
        <taxon>Halobacteriales</taxon>
        <taxon>Haloferacaceae</taxon>
        <taxon>Halobium</taxon>
    </lineage>
</organism>
<dbReference type="CDD" id="cd00761">
    <property type="entry name" value="Glyco_tranf_GTA_type"/>
    <property type="match status" value="1"/>
</dbReference>
<dbReference type="PANTHER" id="PTHR43685">
    <property type="entry name" value="GLYCOSYLTRANSFERASE"/>
    <property type="match status" value="1"/>
</dbReference>
<keyword evidence="1" id="KW-1133">Transmembrane helix</keyword>
<sequence length="320" mass="36273">MSEVTAVVTTYNSEGSAQRAINSVLAQTIDCEIIVVDDASTDETMAVLQEYNTHSNIKIIRHSENKGGSAARNTGIKNSSTKYIALLDGDDLWNPTKIQHQLERIKSDNSAVAVYCDYSNILQGIPKVRNILAKSLGFQSGNNGGPRPEGGVELIPHILSMDFDLGGSSTLLFERTVVDEIGGFDERFPRHQDWEFLIRLLKKGRLVHVDQELVVKYEDGLHSIESVKMAKFLFLDKFEIDINASKKSRREILDSHYRHLAMVCLQNGKFQQGIKYLLKKSKLSPNEILFALWSLIVGFYTRIVHIYTYFAYQMNRILRQ</sequence>
<evidence type="ECO:0000313" key="3">
    <source>
        <dbReference type="EMBL" id="MFC6722999.1"/>
    </source>
</evidence>
<dbReference type="Pfam" id="PF00535">
    <property type="entry name" value="Glycos_transf_2"/>
    <property type="match status" value="1"/>
</dbReference>
<evidence type="ECO:0000256" key="1">
    <source>
        <dbReference type="SAM" id="Phobius"/>
    </source>
</evidence>
<dbReference type="AlphaFoldDB" id="A0ABD5RU97"/>
<gene>
    <name evidence="3" type="ORF">ACFQE1_01050</name>
</gene>
<dbReference type="Proteomes" id="UP001596328">
    <property type="component" value="Unassembled WGS sequence"/>
</dbReference>
<accession>A0ABD5RU97</accession>
<dbReference type="Gene3D" id="3.90.550.10">
    <property type="entry name" value="Spore Coat Polysaccharide Biosynthesis Protein SpsA, Chain A"/>
    <property type="match status" value="1"/>
</dbReference>
<dbReference type="InterPro" id="IPR001173">
    <property type="entry name" value="Glyco_trans_2-like"/>
</dbReference>
<dbReference type="EMBL" id="JBHSWU010000002">
    <property type="protein sequence ID" value="MFC6722999.1"/>
    <property type="molecule type" value="Genomic_DNA"/>
</dbReference>
<keyword evidence="1" id="KW-0472">Membrane</keyword>
<keyword evidence="1" id="KW-0812">Transmembrane</keyword>
<evidence type="ECO:0000259" key="2">
    <source>
        <dbReference type="Pfam" id="PF00535"/>
    </source>
</evidence>
<keyword evidence="4" id="KW-1185">Reference proteome</keyword>
<proteinExistence type="predicted"/>
<feature type="domain" description="Glycosyltransferase 2-like" evidence="2">
    <location>
        <begin position="6"/>
        <end position="117"/>
    </location>
</feature>
<name>A0ABD5RU97_9EURY</name>
<evidence type="ECO:0000313" key="4">
    <source>
        <dbReference type="Proteomes" id="UP001596328"/>
    </source>
</evidence>